<accession>A0A9P0CEL5</accession>
<dbReference type="Proteomes" id="UP001152759">
    <property type="component" value="Chromosome 4"/>
</dbReference>
<evidence type="ECO:0000313" key="1">
    <source>
        <dbReference type="EMBL" id="CAH0770967.1"/>
    </source>
</evidence>
<organism evidence="1 2">
    <name type="scientific">Bemisia tabaci</name>
    <name type="common">Sweetpotato whitefly</name>
    <name type="synonym">Aleurodes tabaci</name>
    <dbReference type="NCBI Taxonomy" id="7038"/>
    <lineage>
        <taxon>Eukaryota</taxon>
        <taxon>Metazoa</taxon>
        <taxon>Ecdysozoa</taxon>
        <taxon>Arthropoda</taxon>
        <taxon>Hexapoda</taxon>
        <taxon>Insecta</taxon>
        <taxon>Pterygota</taxon>
        <taxon>Neoptera</taxon>
        <taxon>Paraneoptera</taxon>
        <taxon>Hemiptera</taxon>
        <taxon>Sternorrhyncha</taxon>
        <taxon>Aleyrodoidea</taxon>
        <taxon>Aleyrodidae</taxon>
        <taxon>Aleyrodinae</taxon>
        <taxon>Bemisia</taxon>
    </lineage>
</organism>
<dbReference type="EMBL" id="OU963865">
    <property type="protein sequence ID" value="CAH0770967.1"/>
    <property type="molecule type" value="Genomic_DNA"/>
</dbReference>
<keyword evidence="2" id="KW-1185">Reference proteome</keyword>
<protein>
    <submittedName>
        <fullName evidence="1">Uncharacterized protein</fullName>
    </submittedName>
</protein>
<name>A0A9P0CEL5_BEMTA</name>
<gene>
    <name evidence="1" type="ORF">BEMITA_LOCUS7774</name>
</gene>
<reference evidence="1" key="1">
    <citation type="submission" date="2021-12" db="EMBL/GenBank/DDBJ databases">
        <authorList>
            <person name="King R."/>
        </authorList>
    </citation>
    <scope>NUCLEOTIDE SEQUENCE</scope>
</reference>
<dbReference type="AlphaFoldDB" id="A0A9P0CEL5"/>
<evidence type="ECO:0000313" key="2">
    <source>
        <dbReference type="Proteomes" id="UP001152759"/>
    </source>
</evidence>
<proteinExistence type="predicted"/>
<sequence>MKTNAPGDLFVSNSDHFIYLFLTQCNQQNSRTCINIKADNPVAKPSVLRSVSRSSHLPQCLCVLLVFHHAFIIRGRYGLLPSWPPYWRRRPNFTPRNLTTSTLKASCEMKSSSITTSSASWTRDPAPARDVFSKIYCLMH</sequence>